<evidence type="ECO:0000313" key="2">
    <source>
        <dbReference type="Proteomes" id="UP001596417"/>
    </source>
</evidence>
<keyword evidence="2" id="KW-1185">Reference proteome</keyword>
<dbReference type="GeneID" id="76201157"/>
<organism evidence="1 2">
    <name type="scientific">Halocatena marina</name>
    <dbReference type="NCBI Taxonomy" id="2934937"/>
    <lineage>
        <taxon>Archaea</taxon>
        <taxon>Methanobacteriati</taxon>
        <taxon>Methanobacteriota</taxon>
        <taxon>Stenosarchaea group</taxon>
        <taxon>Halobacteria</taxon>
        <taxon>Halobacteriales</taxon>
        <taxon>Natronomonadaceae</taxon>
        <taxon>Halocatena</taxon>
    </lineage>
</organism>
<accession>A0ABD5YTD3</accession>
<evidence type="ECO:0000313" key="1">
    <source>
        <dbReference type="EMBL" id="MFC7191426.1"/>
    </source>
</evidence>
<dbReference type="RefSeq" id="WP_248909109.1">
    <property type="nucleotide sequence ID" value="NZ_CP109979.1"/>
</dbReference>
<dbReference type="Proteomes" id="UP001596417">
    <property type="component" value="Unassembled WGS sequence"/>
</dbReference>
<dbReference type="InterPro" id="IPR043749">
    <property type="entry name" value="DUF5694"/>
</dbReference>
<proteinExistence type="predicted"/>
<dbReference type="EMBL" id="JBHTAX010000001">
    <property type="protein sequence ID" value="MFC7191426.1"/>
    <property type="molecule type" value="Genomic_DNA"/>
</dbReference>
<sequence length="280" mass="32737">MTDDQDVETPTSRYESDPVQVMLCGTYHMDNPGLDEINVAADDVLAPERQAELQTLTTQLARWQPDRIAVERPYNRAEAVNKLYEEYRTGERSYEREEAIDPPHPARNELTTECRSEVVQIGFRLADELDHDRIYPIDCPMDISNDEFEELEARGFRPADKVPFSIPEPETSERDMNDRLASSTIPEFLRWKNQEEQLRYNHKAMFGRYLRWGEGDNYGGPRTLSRWYDRNLRMVHNLWRAIERGDERLLLVVGAGHVRVLRQLLTEAPMFRPVSPLPFL</sequence>
<dbReference type="Pfam" id="PF18950">
    <property type="entry name" value="DUF5694"/>
    <property type="match status" value="1"/>
</dbReference>
<reference evidence="1 2" key="1">
    <citation type="journal article" date="2019" name="Int. J. Syst. Evol. Microbiol.">
        <title>The Global Catalogue of Microorganisms (GCM) 10K type strain sequencing project: providing services to taxonomists for standard genome sequencing and annotation.</title>
        <authorList>
            <consortium name="The Broad Institute Genomics Platform"/>
            <consortium name="The Broad Institute Genome Sequencing Center for Infectious Disease"/>
            <person name="Wu L."/>
            <person name="Ma J."/>
        </authorList>
    </citation>
    <scope>NUCLEOTIDE SEQUENCE [LARGE SCALE GENOMIC DNA]</scope>
    <source>
        <strain evidence="1 2">RDMS1</strain>
    </source>
</reference>
<name>A0ABD5YTD3_9EURY</name>
<protein>
    <submittedName>
        <fullName evidence="1">DUF5694 domain-containing protein</fullName>
    </submittedName>
</protein>
<dbReference type="AlphaFoldDB" id="A0ABD5YTD3"/>
<gene>
    <name evidence="1" type="ORF">ACFQL7_17550</name>
</gene>
<comment type="caution">
    <text evidence="1">The sequence shown here is derived from an EMBL/GenBank/DDBJ whole genome shotgun (WGS) entry which is preliminary data.</text>
</comment>